<organism evidence="7 8">
    <name type="scientific">Candidatus Zambryskibacteria bacterium RIFOXYC1_FULL_39_10</name>
    <dbReference type="NCBI Taxonomy" id="1802779"/>
    <lineage>
        <taxon>Bacteria</taxon>
        <taxon>Candidatus Zambryskiibacteriota</taxon>
    </lineage>
</organism>
<dbReference type="NCBIfam" id="TIGR00644">
    <property type="entry name" value="recJ"/>
    <property type="match status" value="1"/>
</dbReference>
<dbReference type="AlphaFoldDB" id="A0A1G2V1V2"/>
<dbReference type="GO" id="GO:0006310">
    <property type="term" value="P:DNA recombination"/>
    <property type="evidence" value="ECO:0007669"/>
    <property type="project" value="InterPro"/>
</dbReference>
<evidence type="ECO:0000259" key="5">
    <source>
        <dbReference type="Pfam" id="PF01368"/>
    </source>
</evidence>
<dbReference type="PANTHER" id="PTHR30255:SF2">
    <property type="entry name" value="SINGLE-STRANDED-DNA-SPECIFIC EXONUCLEASE RECJ"/>
    <property type="match status" value="1"/>
</dbReference>
<dbReference type="PANTHER" id="PTHR30255">
    <property type="entry name" value="SINGLE-STRANDED-DNA-SPECIFIC EXONUCLEASE RECJ"/>
    <property type="match status" value="1"/>
</dbReference>
<evidence type="ECO:0000256" key="4">
    <source>
        <dbReference type="ARBA" id="ARBA00022839"/>
    </source>
</evidence>
<feature type="domain" description="RecJ OB" evidence="6">
    <location>
        <begin position="441"/>
        <end position="549"/>
    </location>
</feature>
<dbReference type="InterPro" id="IPR001667">
    <property type="entry name" value="DDH_dom"/>
</dbReference>
<dbReference type="GO" id="GO:0006281">
    <property type="term" value="P:DNA repair"/>
    <property type="evidence" value="ECO:0007669"/>
    <property type="project" value="InterPro"/>
</dbReference>
<keyword evidence="3" id="KW-0378">Hydrolase</keyword>
<gene>
    <name evidence="7" type="ORF">A2431_02530</name>
</gene>
<dbReference type="Gene3D" id="2.40.50.460">
    <property type="match status" value="1"/>
</dbReference>
<dbReference type="InterPro" id="IPR051673">
    <property type="entry name" value="SSDNA_exonuclease_RecJ"/>
</dbReference>
<name>A0A1G2V1V2_9BACT</name>
<dbReference type="Pfam" id="PF17768">
    <property type="entry name" value="RecJ_OB"/>
    <property type="match status" value="1"/>
</dbReference>
<dbReference type="SUPFAM" id="SSF64182">
    <property type="entry name" value="DHH phosphoesterases"/>
    <property type="match status" value="1"/>
</dbReference>
<evidence type="ECO:0000256" key="2">
    <source>
        <dbReference type="ARBA" id="ARBA00022722"/>
    </source>
</evidence>
<dbReference type="InterPro" id="IPR004610">
    <property type="entry name" value="RecJ"/>
</dbReference>
<keyword evidence="2" id="KW-0540">Nuclease</keyword>
<evidence type="ECO:0000259" key="6">
    <source>
        <dbReference type="Pfam" id="PF17768"/>
    </source>
</evidence>
<dbReference type="Pfam" id="PF01368">
    <property type="entry name" value="DHH"/>
    <property type="match status" value="1"/>
</dbReference>
<dbReference type="EMBL" id="MHWW01000007">
    <property type="protein sequence ID" value="OHB15598.1"/>
    <property type="molecule type" value="Genomic_DNA"/>
</dbReference>
<dbReference type="Gene3D" id="3.90.1640.30">
    <property type="match status" value="1"/>
</dbReference>
<comment type="similarity">
    <text evidence="1">Belongs to the RecJ family.</text>
</comment>
<dbReference type="InterPro" id="IPR041122">
    <property type="entry name" value="RecJ_OB"/>
</dbReference>
<protein>
    <submittedName>
        <fullName evidence="7">Single-stranded-DNA-specific exonuclease RecJ</fullName>
    </submittedName>
</protein>
<dbReference type="Proteomes" id="UP000177697">
    <property type="component" value="Unassembled WGS sequence"/>
</dbReference>
<feature type="domain" description="DDH" evidence="5">
    <location>
        <begin position="44"/>
        <end position="185"/>
    </location>
</feature>
<comment type="caution">
    <text evidence="7">The sequence shown here is derived from an EMBL/GenBank/DDBJ whole genome shotgun (WGS) entry which is preliminary data.</text>
</comment>
<dbReference type="InterPro" id="IPR038763">
    <property type="entry name" value="DHH_sf"/>
</dbReference>
<sequence>MKTEVEREVFLQPDFVKHLHDPFLLPDMEKAVKRILKAIESDERIGIWSDYDADGIPGGALLHDFFKLIGFNNFINYIPDRHIEGYGMNIEGIEELKYGNLSAGEAGIELLITIDCGIRDIKEVKRANELGIDVIITDHHEQADGLPKAFAIINPKLEKSKYPEKILCGAGVIWKLIEAILKTKREFIKDGQPFELPQGKEKWLLDLVGMATLSDMVPLVGENRVLAYYGLNVLRKSRRAGLLKLFSMLKINKNTLTEDDIAFMITPRINAASRMGHPRDAFKLLVAENEAEAESYAKHLDSINNERKGVVASIVKEVKKRVKEKFENEGEKPVIVLGNPDWRPSLLGLVANSTALEFNRPVFLWGRASDDASGVLKGSCRSDGTTNLVAIMETAKDIFIEFGGHKLSGGFSVLFEKIHTLEEALIDASTHTVNNDLEIEVDAELSIKDITEKAVNEILSLAPFGVGNEKPIFIFKDIIPEKINRFGKAKEHLSINFRDGGDTIRAISFFASPDQYGDSLKEGIKTNLVANIEKSDFGGRREIRLRIVDFFL</sequence>
<reference evidence="7 8" key="1">
    <citation type="journal article" date="2016" name="Nat. Commun.">
        <title>Thousands of microbial genomes shed light on interconnected biogeochemical processes in an aquifer system.</title>
        <authorList>
            <person name="Anantharaman K."/>
            <person name="Brown C.T."/>
            <person name="Hug L.A."/>
            <person name="Sharon I."/>
            <person name="Castelle C.J."/>
            <person name="Probst A.J."/>
            <person name="Thomas B.C."/>
            <person name="Singh A."/>
            <person name="Wilkins M.J."/>
            <person name="Karaoz U."/>
            <person name="Brodie E.L."/>
            <person name="Williams K.H."/>
            <person name="Hubbard S.S."/>
            <person name="Banfield J.F."/>
        </authorList>
    </citation>
    <scope>NUCLEOTIDE SEQUENCE [LARGE SCALE GENOMIC DNA]</scope>
</reference>
<proteinExistence type="inferred from homology"/>
<accession>A0A1G2V1V2</accession>
<dbReference type="GO" id="GO:0008409">
    <property type="term" value="F:5'-3' exonuclease activity"/>
    <property type="evidence" value="ECO:0007669"/>
    <property type="project" value="InterPro"/>
</dbReference>
<evidence type="ECO:0000313" key="7">
    <source>
        <dbReference type="EMBL" id="OHB15598.1"/>
    </source>
</evidence>
<evidence type="ECO:0000313" key="8">
    <source>
        <dbReference type="Proteomes" id="UP000177697"/>
    </source>
</evidence>
<evidence type="ECO:0000256" key="3">
    <source>
        <dbReference type="ARBA" id="ARBA00022801"/>
    </source>
</evidence>
<keyword evidence="4 7" id="KW-0269">Exonuclease</keyword>
<evidence type="ECO:0000256" key="1">
    <source>
        <dbReference type="ARBA" id="ARBA00005915"/>
    </source>
</evidence>